<dbReference type="InterPro" id="IPR002328">
    <property type="entry name" value="ADH_Zn_CS"/>
</dbReference>
<dbReference type="InterPro" id="IPR036291">
    <property type="entry name" value="NAD(P)-bd_dom_sf"/>
</dbReference>
<evidence type="ECO:0000313" key="7">
    <source>
        <dbReference type="EMBL" id="RMI19848.1"/>
    </source>
</evidence>
<evidence type="ECO:0000256" key="3">
    <source>
        <dbReference type="ARBA" id="ARBA00023002"/>
    </source>
</evidence>
<dbReference type="OrthoDB" id="9809185at2"/>
<dbReference type="Proteomes" id="UP000278036">
    <property type="component" value="Unassembled WGS sequence"/>
</dbReference>
<dbReference type="Pfam" id="PF08240">
    <property type="entry name" value="ADH_N"/>
    <property type="match status" value="1"/>
</dbReference>
<feature type="domain" description="Enoyl reductase (ER)" evidence="5">
    <location>
        <begin position="12"/>
        <end position="340"/>
    </location>
</feature>
<evidence type="ECO:0000313" key="9">
    <source>
        <dbReference type="Proteomes" id="UP000278036"/>
    </source>
</evidence>
<dbReference type="PROSITE" id="PS00059">
    <property type="entry name" value="ADH_ZINC"/>
    <property type="match status" value="1"/>
</dbReference>
<dbReference type="InterPro" id="IPR013149">
    <property type="entry name" value="ADH-like_C"/>
</dbReference>
<dbReference type="SUPFAM" id="SSF51735">
    <property type="entry name" value="NAD(P)-binding Rossmann-fold domains"/>
    <property type="match status" value="1"/>
</dbReference>
<comment type="cofactor">
    <cofactor evidence="4">
        <name>Zn(2+)</name>
        <dbReference type="ChEBI" id="CHEBI:29105"/>
    </cofactor>
</comment>
<dbReference type="SMART" id="SM00829">
    <property type="entry name" value="PKS_ER"/>
    <property type="match status" value="1"/>
</dbReference>
<dbReference type="FunCoup" id="A0A3A9JYL2">
    <property type="interactions" value="204"/>
</dbReference>
<accession>A0A3A9JYL2</accession>
<dbReference type="InterPro" id="IPR013154">
    <property type="entry name" value="ADH-like_N"/>
</dbReference>
<dbReference type="Gene3D" id="3.90.180.10">
    <property type="entry name" value="Medium-chain alcohol dehydrogenases, catalytic domain"/>
    <property type="match status" value="1"/>
</dbReference>
<dbReference type="Pfam" id="PF00107">
    <property type="entry name" value="ADH_zinc_N"/>
    <property type="match status" value="1"/>
</dbReference>
<evidence type="ECO:0000256" key="4">
    <source>
        <dbReference type="RuleBase" id="RU361277"/>
    </source>
</evidence>
<dbReference type="Gene3D" id="3.40.50.720">
    <property type="entry name" value="NAD(P)-binding Rossmann-like Domain"/>
    <property type="match status" value="1"/>
</dbReference>
<dbReference type="GO" id="GO:0008270">
    <property type="term" value="F:zinc ion binding"/>
    <property type="evidence" value="ECO:0007669"/>
    <property type="project" value="InterPro"/>
</dbReference>
<evidence type="ECO:0000256" key="2">
    <source>
        <dbReference type="ARBA" id="ARBA00022833"/>
    </source>
</evidence>
<dbReference type="RefSeq" id="WP_120636554.1">
    <property type="nucleotide sequence ID" value="NZ_RAQU01000007.1"/>
</dbReference>
<sequence length="345" mass="36620">MLAVQKTSPAFGLDLVEAAEPQPGPGEVLVEVDAVGICGSDVHVYEWTAGYDWMRERMPLTIGHEFAGRVVKAAPDVTTLKPGQRVTVWPSIACGHCRACAAGRPEACENRTTIGLTRHGAFARHVTAPASQCFALPEGLDMELAAMTEPLCVGARAVEVGEVALGQTVVVLGAGMIGLSIALMARMAGASIVIVAGLNDEVRLETARRLGFQHTVDLAQETLDQAVQRIAGGPVDRVFEATGAPSSITDGLRVLRRGGVLVVGGIHARPVEINLTDLVRNKHQLRGTHGSARTTWDTVLRLLAQSGESFRPLISHRIALEKTVEGFELSRSKAAVKVMVLPGLT</sequence>
<name>A0A3A9JYL2_9PROT</name>
<comment type="similarity">
    <text evidence="4">Belongs to the zinc-containing alcohol dehydrogenase family.</text>
</comment>
<evidence type="ECO:0000259" key="5">
    <source>
        <dbReference type="SMART" id="SM00829"/>
    </source>
</evidence>
<comment type="caution">
    <text evidence="6">The sequence shown here is derived from an EMBL/GenBank/DDBJ whole genome shotgun (WGS) entry which is preliminary data.</text>
</comment>
<evidence type="ECO:0000256" key="1">
    <source>
        <dbReference type="ARBA" id="ARBA00022723"/>
    </source>
</evidence>
<dbReference type="InterPro" id="IPR050129">
    <property type="entry name" value="Zn_alcohol_dh"/>
</dbReference>
<dbReference type="SUPFAM" id="SSF50129">
    <property type="entry name" value="GroES-like"/>
    <property type="match status" value="1"/>
</dbReference>
<dbReference type="EMBL" id="RAQU01000007">
    <property type="protein sequence ID" value="RKK05928.1"/>
    <property type="molecule type" value="Genomic_DNA"/>
</dbReference>
<evidence type="ECO:0000313" key="8">
    <source>
        <dbReference type="Proteomes" id="UP000274097"/>
    </source>
</evidence>
<dbReference type="InterPro" id="IPR011032">
    <property type="entry name" value="GroES-like_sf"/>
</dbReference>
<organism evidence="6 9">
    <name type="scientific">Teichococcus wenyumeiae</name>
    <dbReference type="NCBI Taxonomy" id="2478470"/>
    <lineage>
        <taxon>Bacteria</taxon>
        <taxon>Pseudomonadati</taxon>
        <taxon>Pseudomonadota</taxon>
        <taxon>Alphaproteobacteria</taxon>
        <taxon>Acetobacterales</taxon>
        <taxon>Roseomonadaceae</taxon>
        <taxon>Roseomonas</taxon>
    </lineage>
</organism>
<dbReference type="EMBL" id="RFLX01000015">
    <property type="protein sequence ID" value="RMI19848.1"/>
    <property type="molecule type" value="Genomic_DNA"/>
</dbReference>
<evidence type="ECO:0000313" key="6">
    <source>
        <dbReference type="EMBL" id="RKK05928.1"/>
    </source>
</evidence>
<protein>
    <submittedName>
        <fullName evidence="6">Sorbitol dehydrogenase</fullName>
    </submittedName>
</protein>
<dbReference type="PANTHER" id="PTHR43401:SF2">
    <property type="entry name" value="L-THREONINE 3-DEHYDROGENASE"/>
    <property type="match status" value="1"/>
</dbReference>
<keyword evidence="2 4" id="KW-0862">Zinc</keyword>
<keyword evidence="8" id="KW-1185">Reference proteome</keyword>
<keyword evidence="3" id="KW-0560">Oxidoreductase</keyword>
<dbReference type="InterPro" id="IPR020843">
    <property type="entry name" value="ER"/>
</dbReference>
<dbReference type="GO" id="GO:0016616">
    <property type="term" value="F:oxidoreductase activity, acting on the CH-OH group of donors, NAD or NADP as acceptor"/>
    <property type="evidence" value="ECO:0007669"/>
    <property type="project" value="UniProtKB-ARBA"/>
</dbReference>
<dbReference type="PANTHER" id="PTHR43401">
    <property type="entry name" value="L-THREONINE 3-DEHYDROGENASE"/>
    <property type="match status" value="1"/>
</dbReference>
<dbReference type="InParanoid" id="A0A3A9JYL2"/>
<dbReference type="Proteomes" id="UP000274097">
    <property type="component" value="Unassembled WGS sequence"/>
</dbReference>
<keyword evidence="1 4" id="KW-0479">Metal-binding</keyword>
<reference evidence="6 9" key="1">
    <citation type="submission" date="2018-09" db="EMBL/GenBank/DDBJ databases">
        <title>Roseomonas sp. nov., isolated from feces of Tibetan antelopes in the Qinghai-Tibet plateau, China.</title>
        <authorList>
            <person name="Tian Z."/>
        </authorList>
    </citation>
    <scope>NUCLEOTIDE SEQUENCE [LARGE SCALE GENOMIC DNA]</scope>
    <source>
        <strain evidence="7 8">Z23</strain>
        <strain evidence="6 9">Z24</strain>
    </source>
</reference>
<proteinExistence type="inferred from homology"/>
<gene>
    <name evidence="6" type="ORF">D6Z83_01455</name>
    <name evidence="7" type="ORF">EBE87_18435</name>
</gene>
<dbReference type="AlphaFoldDB" id="A0A3A9JYL2"/>